<protein>
    <submittedName>
        <fullName evidence="1">Uncharacterized protein</fullName>
    </submittedName>
</protein>
<accession>A0A8J7QNI9</accession>
<dbReference type="EMBL" id="JAFREP010000026">
    <property type="protein sequence ID" value="MBO1321698.1"/>
    <property type="molecule type" value="Genomic_DNA"/>
</dbReference>
<dbReference type="RefSeq" id="WP_207861671.1">
    <property type="nucleotide sequence ID" value="NZ_JAFREP010000026.1"/>
</dbReference>
<proteinExistence type="predicted"/>
<reference evidence="1" key="1">
    <citation type="submission" date="2021-03" db="EMBL/GenBank/DDBJ databases">
        <authorList>
            <person name="Wang G."/>
        </authorList>
    </citation>
    <scope>NUCLEOTIDE SEQUENCE</scope>
    <source>
        <strain evidence="1">KCTC 12899</strain>
    </source>
</reference>
<evidence type="ECO:0000313" key="2">
    <source>
        <dbReference type="Proteomes" id="UP000664417"/>
    </source>
</evidence>
<gene>
    <name evidence="1" type="ORF">J3U88_24680</name>
</gene>
<sequence length="182" mass="20665">MLVSLLLCLSLGEMTVPTAPEAFPHFEGKNLNGEQVQFAEWDRPVTLIFVAFKQEQQPQVDQWVTALEPLKEQHPSLDYVELPTVKKVSRFVKYMIYRGMRSGIKDPHQRQRIVTQYVDVPDYMNRLNLSDPEVIATYAVCNEGRILKHWLGPVDDTFIEELKTVLDETAAGESGQTTADAG</sequence>
<name>A0A8J7QNI9_9BACT</name>
<keyword evidence="2" id="KW-1185">Reference proteome</keyword>
<organism evidence="1 2">
    <name type="scientific">Acanthopleuribacter pedis</name>
    <dbReference type="NCBI Taxonomy" id="442870"/>
    <lineage>
        <taxon>Bacteria</taxon>
        <taxon>Pseudomonadati</taxon>
        <taxon>Acidobacteriota</taxon>
        <taxon>Holophagae</taxon>
        <taxon>Acanthopleuribacterales</taxon>
        <taxon>Acanthopleuribacteraceae</taxon>
        <taxon>Acanthopleuribacter</taxon>
    </lineage>
</organism>
<dbReference type="AlphaFoldDB" id="A0A8J7QNI9"/>
<evidence type="ECO:0000313" key="1">
    <source>
        <dbReference type="EMBL" id="MBO1321698.1"/>
    </source>
</evidence>
<comment type="caution">
    <text evidence="1">The sequence shown here is derived from an EMBL/GenBank/DDBJ whole genome shotgun (WGS) entry which is preliminary data.</text>
</comment>
<dbReference type="Proteomes" id="UP000664417">
    <property type="component" value="Unassembled WGS sequence"/>
</dbReference>